<gene>
    <name evidence="1" type="ORF">GCM10010977_06940</name>
</gene>
<dbReference type="Proteomes" id="UP000642509">
    <property type="component" value="Unassembled WGS sequence"/>
</dbReference>
<comment type="caution">
    <text evidence="1">The sequence shown here is derived from an EMBL/GenBank/DDBJ whole genome shotgun (WGS) entry which is preliminary data.</text>
</comment>
<reference evidence="2" key="1">
    <citation type="journal article" date="2019" name="Int. J. Syst. Evol. Microbiol.">
        <title>The Global Catalogue of Microorganisms (GCM) 10K type strain sequencing project: providing services to taxonomists for standard genome sequencing and annotation.</title>
        <authorList>
            <consortium name="The Broad Institute Genomics Platform"/>
            <consortium name="The Broad Institute Genome Sequencing Center for Infectious Disease"/>
            <person name="Wu L."/>
            <person name="Ma J."/>
        </authorList>
    </citation>
    <scope>NUCLEOTIDE SEQUENCE [LARGE SCALE GENOMIC DNA]</scope>
    <source>
        <strain evidence="2">CGMCC 1.7064</strain>
    </source>
</reference>
<evidence type="ECO:0000313" key="2">
    <source>
        <dbReference type="Proteomes" id="UP000642509"/>
    </source>
</evidence>
<organism evidence="1 2">
    <name type="scientific">Citricoccus zhacaiensis</name>
    <dbReference type="NCBI Taxonomy" id="489142"/>
    <lineage>
        <taxon>Bacteria</taxon>
        <taxon>Bacillati</taxon>
        <taxon>Actinomycetota</taxon>
        <taxon>Actinomycetes</taxon>
        <taxon>Micrococcales</taxon>
        <taxon>Micrococcaceae</taxon>
        <taxon>Citricoccus</taxon>
    </lineage>
</organism>
<protein>
    <submittedName>
        <fullName evidence="1">Uncharacterized protein</fullName>
    </submittedName>
</protein>
<name>A0ABQ2LQW0_9MICC</name>
<sequence>MQWGVRGVDRGTRSEALGVAVFVHQHHVVFRNGAHWLSLTRSQHSLDNLASLSSEDDISIDHHGQSTRTRRLLDTLLV</sequence>
<dbReference type="EMBL" id="BMLQ01000002">
    <property type="protein sequence ID" value="GGO42054.1"/>
    <property type="molecule type" value="Genomic_DNA"/>
</dbReference>
<accession>A0ABQ2LQW0</accession>
<evidence type="ECO:0000313" key="1">
    <source>
        <dbReference type="EMBL" id="GGO42054.1"/>
    </source>
</evidence>
<keyword evidence="2" id="KW-1185">Reference proteome</keyword>
<proteinExistence type="predicted"/>